<reference evidence="5 6" key="1">
    <citation type="submission" date="2017-01" db="EMBL/GenBank/DDBJ databases">
        <authorList>
            <person name="Mah S.A."/>
            <person name="Swanson W.J."/>
            <person name="Moy G.W."/>
            <person name="Vacquier V.D."/>
        </authorList>
    </citation>
    <scope>NUCLEOTIDE SEQUENCE [LARGE SCALE GENOMIC DNA]</scope>
    <source>
        <strain evidence="5 6">DSM 18014</strain>
    </source>
</reference>
<evidence type="ECO:0000256" key="3">
    <source>
        <dbReference type="ARBA" id="ARBA00022825"/>
    </source>
</evidence>
<dbReference type="GO" id="GO:0051117">
    <property type="term" value="F:ATPase binding"/>
    <property type="evidence" value="ECO:0007669"/>
    <property type="project" value="TreeGrafter"/>
</dbReference>
<name>A0A1N7LE14_9FLAO</name>
<dbReference type="OrthoDB" id="9806592at2"/>
<dbReference type="STRING" id="373672.SAMN05421785_102173"/>
<sequence length="373" mass="41952">MKKLPIFNYHITNQGGDRLDVFIDGTIVDAETQEILKNWWGDESSVSFKSFRTEVLDSGLKNIRITINSFGGQIGDAMAMHDFIQQLENDGYDIETIGIGMVCSAATYILSASKNSKISKNAYYMIHNVSGGVWGDVNEIENYAKQMRNFNNNIRDFYANLTGKTSTQVEKWMNETTWFYGEDVQKNGFVKEVINTQNPTSAINKADWPFKNFEPMNVYNSLVNKPSTEEKPDENLIQNNLDMNLATLIGNAINSALANFNIIPKEGEGEQNKFTPETITNAVATALEGYEPPAPTNEQIQNAISNFFTNGLPENMITQIAEAVKPVDFKESEDWKKLGEWKTEIENKISNKQTPAPTPENNEAKKFEGVSFE</sequence>
<feature type="compositionally biased region" description="Polar residues" evidence="4">
    <location>
        <begin position="350"/>
        <end position="361"/>
    </location>
</feature>
<evidence type="ECO:0000256" key="4">
    <source>
        <dbReference type="SAM" id="MobiDB-lite"/>
    </source>
</evidence>
<dbReference type="Gene3D" id="3.90.226.10">
    <property type="entry name" value="2-enoyl-CoA Hydratase, Chain A, domain 1"/>
    <property type="match status" value="1"/>
</dbReference>
<accession>A0A1N7LE14</accession>
<dbReference type="SUPFAM" id="SSF52096">
    <property type="entry name" value="ClpP/crotonase"/>
    <property type="match status" value="1"/>
</dbReference>
<proteinExistence type="predicted"/>
<dbReference type="GO" id="GO:0004252">
    <property type="term" value="F:serine-type endopeptidase activity"/>
    <property type="evidence" value="ECO:0007669"/>
    <property type="project" value="TreeGrafter"/>
</dbReference>
<dbReference type="CDD" id="cd07016">
    <property type="entry name" value="S14_ClpP_1"/>
    <property type="match status" value="1"/>
</dbReference>
<feature type="region of interest" description="Disordered" evidence="4">
    <location>
        <begin position="346"/>
        <end position="373"/>
    </location>
</feature>
<protein>
    <submittedName>
        <fullName evidence="5">ATP-dependent Clp endopeptidase, proteolytic subunit ClpP</fullName>
    </submittedName>
</protein>
<dbReference type="PANTHER" id="PTHR10381">
    <property type="entry name" value="ATP-DEPENDENT CLP PROTEASE PROTEOLYTIC SUBUNIT"/>
    <property type="match status" value="1"/>
</dbReference>
<dbReference type="Proteomes" id="UP000185781">
    <property type="component" value="Unassembled WGS sequence"/>
</dbReference>
<keyword evidence="2" id="KW-0378">Hydrolase</keyword>
<dbReference type="GO" id="GO:0009368">
    <property type="term" value="C:endopeptidase Clp complex"/>
    <property type="evidence" value="ECO:0007669"/>
    <property type="project" value="TreeGrafter"/>
</dbReference>
<organism evidence="5 6">
    <name type="scientific">Chryseobacterium gambrini</name>
    <dbReference type="NCBI Taxonomy" id="373672"/>
    <lineage>
        <taxon>Bacteria</taxon>
        <taxon>Pseudomonadati</taxon>
        <taxon>Bacteroidota</taxon>
        <taxon>Flavobacteriia</taxon>
        <taxon>Flavobacteriales</taxon>
        <taxon>Weeksellaceae</taxon>
        <taxon>Chryseobacterium group</taxon>
        <taxon>Chryseobacterium</taxon>
    </lineage>
</organism>
<evidence type="ECO:0000313" key="6">
    <source>
        <dbReference type="Proteomes" id="UP000185781"/>
    </source>
</evidence>
<dbReference type="Pfam" id="PF00574">
    <property type="entry name" value="CLP_protease"/>
    <property type="match status" value="1"/>
</dbReference>
<dbReference type="InterPro" id="IPR029045">
    <property type="entry name" value="ClpP/crotonase-like_dom_sf"/>
</dbReference>
<gene>
    <name evidence="5" type="ORF">SAMN05421785_102173</name>
</gene>
<evidence type="ECO:0000256" key="1">
    <source>
        <dbReference type="ARBA" id="ARBA00022670"/>
    </source>
</evidence>
<evidence type="ECO:0000313" key="5">
    <source>
        <dbReference type="EMBL" id="SIS72082.1"/>
    </source>
</evidence>
<dbReference type="PANTHER" id="PTHR10381:SF70">
    <property type="entry name" value="ATP-DEPENDENT CLP PROTEASE PROTEOLYTIC SUBUNIT"/>
    <property type="match status" value="1"/>
</dbReference>
<evidence type="ECO:0000256" key="2">
    <source>
        <dbReference type="ARBA" id="ARBA00022801"/>
    </source>
</evidence>
<dbReference type="EMBL" id="FTOV01000002">
    <property type="protein sequence ID" value="SIS72082.1"/>
    <property type="molecule type" value="Genomic_DNA"/>
</dbReference>
<keyword evidence="3" id="KW-0720">Serine protease</keyword>
<dbReference type="InterPro" id="IPR023562">
    <property type="entry name" value="ClpP/TepA"/>
</dbReference>
<dbReference type="RefSeq" id="WP_027380864.1">
    <property type="nucleotide sequence ID" value="NZ_FTOV01000002.1"/>
</dbReference>
<keyword evidence="1" id="KW-0645">Protease</keyword>
<dbReference type="GO" id="GO:0006515">
    <property type="term" value="P:protein quality control for misfolded or incompletely synthesized proteins"/>
    <property type="evidence" value="ECO:0007669"/>
    <property type="project" value="TreeGrafter"/>
</dbReference>
<dbReference type="AlphaFoldDB" id="A0A1N7LE14"/>
<feature type="compositionally biased region" description="Basic and acidic residues" evidence="4">
    <location>
        <begin position="362"/>
        <end position="373"/>
    </location>
</feature>
<dbReference type="GO" id="GO:0004176">
    <property type="term" value="F:ATP-dependent peptidase activity"/>
    <property type="evidence" value="ECO:0007669"/>
    <property type="project" value="TreeGrafter"/>
</dbReference>